<dbReference type="Gene3D" id="3.40.1760.10">
    <property type="entry name" value="YfbM-like super family"/>
    <property type="match status" value="1"/>
</dbReference>
<protein>
    <recommendedName>
        <fullName evidence="3">DUF1877 domain-containing protein</fullName>
    </recommendedName>
</protein>
<dbReference type="PATRIC" id="fig|742727.4.peg.1713"/>
<dbReference type="AlphaFoldDB" id="K9EQQ1"/>
<dbReference type="HOGENOM" id="CLU_1624254_0_0_10"/>
<gene>
    <name evidence="1" type="ORF">HMPREF9447_01685</name>
</gene>
<dbReference type="RefSeq" id="WP_009129248.1">
    <property type="nucleotide sequence ID" value="NZ_JH992940.1"/>
</dbReference>
<dbReference type="SUPFAM" id="SSF111069">
    <property type="entry name" value="Hypothetical protein yfbM"/>
    <property type="match status" value="1"/>
</dbReference>
<dbReference type="STRING" id="742727.HMPREF9447_01685"/>
<sequence length="163" mass="18884">MSRLGVLYALKEDELNKLRSLPQEERYNYMLEEIEESLLETPRGCELDKAWEGIQYCLGGGVWNEENTIPTNIVFGGEFLVETDDEIITLKKHSDVIQIVSYLHQNNLQEIVRKNCPLIDEQEYTLPKNDDTLNYLLGWSEDILSFYENAQKEGCSVIFTVDL</sequence>
<proteinExistence type="predicted"/>
<dbReference type="OrthoDB" id="1821531at2"/>
<dbReference type="eggNOG" id="ENOG5032BSQ">
    <property type="taxonomic scope" value="Bacteria"/>
</dbReference>
<comment type="caution">
    <text evidence="1">The sequence shown here is derived from an EMBL/GenBank/DDBJ whole genome shotgun (WGS) entry which is preliminary data.</text>
</comment>
<keyword evidence="2" id="KW-1185">Reference proteome</keyword>
<evidence type="ECO:0000313" key="1">
    <source>
        <dbReference type="EMBL" id="EKU91495.1"/>
    </source>
</evidence>
<accession>K9EQQ1</accession>
<dbReference type="InterPro" id="IPR035944">
    <property type="entry name" value="YfbM-like_sf"/>
</dbReference>
<dbReference type="Pfam" id="PF08974">
    <property type="entry name" value="DUF1877"/>
    <property type="match status" value="1"/>
</dbReference>
<reference evidence="1 2" key="1">
    <citation type="submission" date="2012-09" db="EMBL/GenBank/DDBJ databases">
        <title>The Genome Sequence of Bacteroides oleiciplenus YIT 12058.</title>
        <authorList>
            <consortium name="The Broad Institute Genome Sequencing Platform"/>
            <person name="Earl A."/>
            <person name="Ward D."/>
            <person name="Feldgarden M."/>
            <person name="Gevers D."/>
            <person name="Morotomi M."/>
            <person name="Walker B."/>
            <person name="Young S.K."/>
            <person name="Zeng Q."/>
            <person name="Gargeya S."/>
            <person name="Fitzgerald M."/>
            <person name="Haas B."/>
            <person name="Abouelleil A."/>
            <person name="Alvarado L."/>
            <person name="Arachchi H.M."/>
            <person name="Berlin A.M."/>
            <person name="Chapman S.B."/>
            <person name="Goldberg J."/>
            <person name="Griggs A."/>
            <person name="Gujja S."/>
            <person name="Hansen M."/>
            <person name="Howarth C."/>
            <person name="Imamovic A."/>
            <person name="Larimer J."/>
            <person name="McCowen C."/>
            <person name="Montmayeur A."/>
            <person name="Murphy C."/>
            <person name="Neiman D."/>
            <person name="Pearson M."/>
            <person name="Priest M."/>
            <person name="Roberts A."/>
            <person name="Saif S."/>
            <person name="Shea T."/>
            <person name="Sisk P."/>
            <person name="Sykes S."/>
            <person name="Wortman J."/>
            <person name="Nusbaum C."/>
            <person name="Birren B."/>
        </authorList>
    </citation>
    <scope>NUCLEOTIDE SEQUENCE [LARGE SCALE GENOMIC DNA]</scope>
    <source>
        <strain evidence="1 2">YIT 12058</strain>
    </source>
</reference>
<dbReference type="InterPro" id="IPR015068">
    <property type="entry name" value="DUF1877"/>
</dbReference>
<dbReference type="Proteomes" id="UP000009872">
    <property type="component" value="Unassembled WGS sequence"/>
</dbReference>
<name>K9EQQ1_9BACE</name>
<organism evidence="1 2">
    <name type="scientific">Bacteroides oleiciplenus YIT 12058</name>
    <dbReference type="NCBI Taxonomy" id="742727"/>
    <lineage>
        <taxon>Bacteria</taxon>
        <taxon>Pseudomonadati</taxon>
        <taxon>Bacteroidota</taxon>
        <taxon>Bacteroidia</taxon>
        <taxon>Bacteroidales</taxon>
        <taxon>Bacteroidaceae</taxon>
        <taxon>Bacteroides</taxon>
    </lineage>
</organism>
<evidence type="ECO:0008006" key="3">
    <source>
        <dbReference type="Google" id="ProtNLM"/>
    </source>
</evidence>
<evidence type="ECO:0000313" key="2">
    <source>
        <dbReference type="Proteomes" id="UP000009872"/>
    </source>
</evidence>
<dbReference type="EMBL" id="ADLF01000008">
    <property type="protein sequence ID" value="EKU91495.1"/>
    <property type="molecule type" value="Genomic_DNA"/>
</dbReference>